<comment type="domain">
    <text evidence="11">The twin CX3C motif contains 4 conserved Cys residues that form 2 disulfide bonds in the mitochondrial intermembrane space.</text>
</comment>
<keyword evidence="5 11" id="KW-0472">Membrane</keyword>
<keyword evidence="14" id="KW-1185">Reference proteome</keyword>
<keyword evidence="3 11" id="KW-0813">Transport</keyword>
<comment type="function">
    <text evidence="11">Mitochondrial intermembrane chaperone that participates in the import and insertion of some multi-pass transmembrane proteins into the mitochondrial inner membrane. Also required for the transfer of beta-barrel precursors from the TOM complex to the sorting and assembly machinery (SAM complex) of the outer membrane. Acts as a chaperone-like protein that protects the hydrophobic precursors from aggregation and guide them through the mitochondrial intermembrane space.</text>
</comment>
<keyword evidence="8 11" id="KW-0811">Translocation</keyword>
<keyword evidence="9 11" id="KW-0496">Mitochondrion</keyword>
<dbReference type="InterPro" id="IPR050673">
    <property type="entry name" value="Mito_inner_translocase_sub"/>
</dbReference>
<evidence type="ECO:0000256" key="1">
    <source>
        <dbReference type="ARBA" id="ARBA00004137"/>
    </source>
</evidence>
<keyword evidence="7 11" id="KW-0653">Protein transport</keyword>
<evidence type="ECO:0000313" key="13">
    <source>
        <dbReference type="EMBL" id="POY69967.1"/>
    </source>
</evidence>
<evidence type="ECO:0000256" key="8">
    <source>
        <dbReference type="ARBA" id="ARBA00023010"/>
    </source>
</evidence>
<feature type="domain" description="Tim10-like" evidence="12">
    <location>
        <begin position="17"/>
        <end position="78"/>
    </location>
</feature>
<dbReference type="InterPro" id="IPR004217">
    <property type="entry name" value="Tim10-like"/>
</dbReference>
<dbReference type="EMBL" id="PJQD01000156">
    <property type="protein sequence ID" value="POY69967.1"/>
    <property type="molecule type" value="Genomic_DNA"/>
</dbReference>
<dbReference type="OrthoDB" id="1551503at2759"/>
<evidence type="ECO:0000256" key="4">
    <source>
        <dbReference type="ARBA" id="ARBA00022723"/>
    </source>
</evidence>
<comment type="similarity">
    <text evidence="2 11">Belongs to the small Tim family.</text>
</comment>
<proteinExistence type="inferred from homology"/>
<evidence type="ECO:0000256" key="9">
    <source>
        <dbReference type="ARBA" id="ARBA00023128"/>
    </source>
</evidence>
<keyword evidence="11" id="KW-0143">Chaperone</keyword>
<comment type="subunit">
    <text evidence="11">Heterohexamer.</text>
</comment>
<dbReference type="PANTHER" id="PTHR13172">
    <property type="entry name" value="MITOCHONDRIAL IMPORT INNER MEMBRANE TRANSLOCASE SUBUNIT TIM9B"/>
    <property type="match status" value="1"/>
</dbReference>
<comment type="subcellular location">
    <subcellularLocation>
        <location evidence="1 11">Mitochondrion inner membrane</location>
        <topology evidence="1 11">Peripheral membrane protein</topology>
        <orientation evidence="1 11">Intermembrane side</orientation>
    </subcellularLocation>
</comment>
<evidence type="ECO:0000256" key="5">
    <source>
        <dbReference type="ARBA" id="ARBA00022792"/>
    </source>
</evidence>
<name>A0A2S5AZK6_9BASI</name>
<dbReference type="GO" id="GO:0046872">
    <property type="term" value="F:metal ion binding"/>
    <property type="evidence" value="ECO:0007669"/>
    <property type="project" value="UniProtKB-KW"/>
</dbReference>
<dbReference type="Gene3D" id="1.10.287.810">
    <property type="entry name" value="Mitochondrial import inner membrane translocase subunit tim13 like domains"/>
    <property type="match status" value="1"/>
</dbReference>
<reference evidence="13 14" key="1">
    <citation type="journal article" date="2018" name="Front. Microbiol.">
        <title>Prospects for Fungal Bioremediation of Acidic Radioactive Waste Sites: Characterization and Genome Sequence of Rhodotorula taiwanensis MD1149.</title>
        <authorList>
            <person name="Tkavc R."/>
            <person name="Matrosova V.Y."/>
            <person name="Grichenko O.E."/>
            <person name="Gostincar C."/>
            <person name="Volpe R.P."/>
            <person name="Klimenkova P."/>
            <person name="Gaidamakova E.K."/>
            <person name="Zhou C.E."/>
            <person name="Stewart B.J."/>
            <person name="Lyman M.G."/>
            <person name="Malfatti S.A."/>
            <person name="Rubinfeld B."/>
            <person name="Courtot M."/>
            <person name="Singh J."/>
            <person name="Dalgard C.L."/>
            <person name="Hamilton T."/>
            <person name="Frey K.G."/>
            <person name="Gunde-Cimerman N."/>
            <person name="Dugan L."/>
            <person name="Daly M.J."/>
        </authorList>
    </citation>
    <scope>NUCLEOTIDE SEQUENCE [LARGE SCALE GENOMIC DNA]</scope>
    <source>
        <strain evidence="13 14">MD1149</strain>
    </source>
</reference>
<keyword evidence="10 11" id="KW-1015">Disulfide bond</keyword>
<dbReference type="SUPFAM" id="SSF144122">
    <property type="entry name" value="Tim10-like"/>
    <property type="match status" value="1"/>
</dbReference>
<evidence type="ECO:0000259" key="12">
    <source>
        <dbReference type="Pfam" id="PF02953"/>
    </source>
</evidence>
<dbReference type="InterPro" id="IPR035427">
    <property type="entry name" value="Tim10-like_dom_sf"/>
</dbReference>
<sequence length="90" mass="10250">MNAANMNPATAQAFEGMMQQKQMKDFMSLYSNLVERCFLSCCQDFTSKALSSKEESCVMNCADKFLKHSERVGLRFSEQNAEMMARASQR</sequence>
<evidence type="ECO:0000256" key="3">
    <source>
        <dbReference type="ARBA" id="ARBA00022448"/>
    </source>
</evidence>
<evidence type="ECO:0000256" key="10">
    <source>
        <dbReference type="ARBA" id="ARBA00023157"/>
    </source>
</evidence>
<dbReference type="GO" id="GO:0005743">
    <property type="term" value="C:mitochondrial inner membrane"/>
    <property type="evidence" value="ECO:0007669"/>
    <property type="project" value="UniProtKB-SubCell"/>
</dbReference>
<accession>A0A2S5AZK6</accession>
<organism evidence="13 14">
    <name type="scientific">Rhodotorula taiwanensis</name>
    <dbReference type="NCBI Taxonomy" id="741276"/>
    <lineage>
        <taxon>Eukaryota</taxon>
        <taxon>Fungi</taxon>
        <taxon>Dikarya</taxon>
        <taxon>Basidiomycota</taxon>
        <taxon>Pucciniomycotina</taxon>
        <taxon>Microbotryomycetes</taxon>
        <taxon>Sporidiobolales</taxon>
        <taxon>Sporidiobolaceae</taxon>
        <taxon>Rhodotorula</taxon>
    </lineage>
</organism>
<dbReference type="GO" id="GO:0015031">
    <property type="term" value="P:protein transport"/>
    <property type="evidence" value="ECO:0007669"/>
    <property type="project" value="UniProtKB-KW"/>
</dbReference>
<gene>
    <name evidence="13" type="ORF">BMF94_7011</name>
</gene>
<evidence type="ECO:0000256" key="11">
    <source>
        <dbReference type="RuleBase" id="RU367043"/>
    </source>
</evidence>
<evidence type="ECO:0000313" key="14">
    <source>
        <dbReference type="Proteomes" id="UP000237144"/>
    </source>
</evidence>
<dbReference type="Proteomes" id="UP000237144">
    <property type="component" value="Unassembled WGS sequence"/>
</dbReference>
<protein>
    <recommendedName>
        <fullName evidence="11">Mitochondrial import inner membrane translocase subunit</fullName>
    </recommendedName>
</protein>
<keyword evidence="6" id="KW-0862">Zinc</keyword>
<dbReference type="AlphaFoldDB" id="A0A2S5AZK6"/>
<dbReference type="Pfam" id="PF02953">
    <property type="entry name" value="zf-Tim10_DDP"/>
    <property type="match status" value="1"/>
</dbReference>
<evidence type="ECO:0000256" key="7">
    <source>
        <dbReference type="ARBA" id="ARBA00022927"/>
    </source>
</evidence>
<keyword evidence="4" id="KW-0479">Metal-binding</keyword>
<evidence type="ECO:0000256" key="2">
    <source>
        <dbReference type="ARBA" id="ARBA00006720"/>
    </source>
</evidence>
<comment type="caution">
    <text evidence="13">The sequence shown here is derived from an EMBL/GenBank/DDBJ whole genome shotgun (WGS) entry which is preliminary data.</text>
</comment>
<keyword evidence="5 11" id="KW-0999">Mitochondrion inner membrane</keyword>
<dbReference type="STRING" id="741276.A0A2S5AZK6"/>
<evidence type="ECO:0000256" key="6">
    <source>
        <dbReference type="ARBA" id="ARBA00022833"/>
    </source>
</evidence>